<dbReference type="PROSITE" id="PS50053">
    <property type="entry name" value="UBIQUITIN_2"/>
    <property type="match status" value="1"/>
</dbReference>
<feature type="region of interest" description="Disordered" evidence="3">
    <location>
        <begin position="234"/>
        <end position="353"/>
    </location>
</feature>
<dbReference type="PANTHER" id="PTHR12329:SF11">
    <property type="entry name" value="BAG FAMILY MOLECULAR CHAPERONE REGULATOR 1"/>
    <property type="match status" value="1"/>
</dbReference>
<feature type="compositionally biased region" description="Polar residues" evidence="3">
    <location>
        <begin position="299"/>
        <end position="309"/>
    </location>
</feature>
<evidence type="ECO:0000259" key="4">
    <source>
        <dbReference type="PROSITE" id="PS50053"/>
    </source>
</evidence>
<feature type="region of interest" description="Disordered" evidence="3">
    <location>
        <begin position="1"/>
        <end position="40"/>
    </location>
</feature>
<dbReference type="Pfam" id="PF00240">
    <property type="entry name" value="ubiquitin"/>
    <property type="match status" value="1"/>
</dbReference>
<dbReference type="EMBL" id="JAKOGI010000028">
    <property type="protein sequence ID" value="KAJ8448681.1"/>
    <property type="molecule type" value="Genomic_DNA"/>
</dbReference>
<feature type="domain" description="BAG" evidence="5">
    <location>
        <begin position="156"/>
        <end position="234"/>
    </location>
</feature>
<keyword evidence="7" id="KW-1185">Reference proteome</keyword>
<dbReference type="Pfam" id="PF02179">
    <property type="entry name" value="BAG"/>
    <property type="match status" value="1"/>
</dbReference>
<dbReference type="InterPro" id="IPR000626">
    <property type="entry name" value="Ubiquitin-like_dom"/>
</dbReference>
<dbReference type="SUPFAM" id="SSF54236">
    <property type="entry name" value="Ubiquitin-like"/>
    <property type="match status" value="1"/>
</dbReference>
<dbReference type="InterPro" id="IPR036533">
    <property type="entry name" value="BAG_dom_sf"/>
</dbReference>
<keyword evidence="1" id="KW-0143">Chaperone</keyword>
<dbReference type="InterPro" id="IPR003103">
    <property type="entry name" value="BAG_domain"/>
</dbReference>
<name>A0A9Q1QP70_9CARY</name>
<dbReference type="SMART" id="SM00264">
    <property type="entry name" value="BAG"/>
    <property type="match status" value="1"/>
</dbReference>
<organism evidence="6 7">
    <name type="scientific">Carnegiea gigantea</name>
    <dbReference type="NCBI Taxonomy" id="171969"/>
    <lineage>
        <taxon>Eukaryota</taxon>
        <taxon>Viridiplantae</taxon>
        <taxon>Streptophyta</taxon>
        <taxon>Embryophyta</taxon>
        <taxon>Tracheophyta</taxon>
        <taxon>Spermatophyta</taxon>
        <taxon>Magnoliopsida</taxon>
        <taxon>eudicotyledons</taxon>
        <taxon>Gunneridae</taxon>
        <taxon>Pentapetalae</taxon>
        <taxon>Caryophyllales</taxon>
        <taxon>Cactineae</taxon>
        <taxon>Cactaceae</taxon>
        <taxon>Cactoideae</taxon>
        <taxon>Echinocereeae</taxon>
        <taxon>Carnegiea</taxon>
    </lineage>
</organism>
<dbReference type="Gene3D" id="3.10.20.90">
    <property type="entry name" value="Phosphatidylinositol 3-kinase Catalytic Subunit, Chain A, domain 1"/>
    <property type="match status" value="1"/>
</dbReference>
<dbReference type="GO" id="GO:0005737">
    <property type="term" value="C:cytoplasm"/>
    <property type="evidence" value="ECO:0007669"/>
    <property type="project" value="TreeGrafter"/>
</dbReference>
<dbReference type="AlphaFoldDB" id="A0A9Q1QP70"/>
<dbReference type="Gene3D" id="1.20.58.120">
    <property type="entry name" value="BAG domain"/>
    <property type="match status" value="1"/>
</dbReference>
<feature type="compositionally biased region" description="Polar residues" evidence="3">
    <location>
        <begin position="331"/>
        <end position="346"/>
    </location>
</feature>
<dbReference type="CDD" id="cd17054">
    <property type="entry name" value="Ubl_AtBAG1_like"/>
    <property type="match status" value="1"/>
</dbReference>
<comment type="caution">
    <text evidence="6">The sequence shown here is derived from an EMBL/GenBank/DDBJ whole genome shotgun (WGS) entry which is preliminary data.</text>
</comment>
<accession>A0A9Q1QP70</accession>
<evidence type="ECO:0000259" key="5">
    <source>
        <dbReference type="PROSITE" id="PS51035"/>
    </source>
</evidence>
<protein>
    <recommendedName>
        <fullName evidence="8">BAG family molecular chaperone regulator 1</fullName>
    </recommendedName>
</protein>
<feature type="compositionally biased region" description="Gly residues" evidence="3">
    <location>
        <begin position="22"/>
        <end position="32"/>
    </location>
</feature>
<comment type="function">
    <text evidence="2">Co-chaperone that regulates diverse cellular pathways, such as programmed cell death and stress responses.</text>
</comment>
<dbReference type="PROSITE" id="PS51035">
    <property type="entry name" value="BAG"/>
    <property type="match status" value="1"/>
</dbReference>
<gene>
    <name evidence="6" type="ORF">Cgig2_010568</name>
</gene>
<evidence type="ECO:0000313" key="7">
    <source>
        <dbReference type="Proteomes" id="UP001153076"/>
    </source>
</evidence>
<dbReference type="SUPFAM" id="SSF63491">
    <property type="entry name" value="BAG domain"/>
    <property type="match status" value="1"/>
</dbReference>
<dbReference type="GO" id="GO:0000774">
    <property type="term" value="F:adenyl-nucleotide exchange factor activity"/>
    <property type="evidence" value="ECO:0007669"/>
    <property type="project" value="TreeGrafter"/>
</dbReference>
<dbReference type="InterPro" id="IPR039773">
    <property type="entry name" value="BAG_chaperone_regulator"/>
</dbReference>
<evidence type="ECO:0000256" key="1">
    <source>
        <dbReference type="ARBA" id="ARBA00023186"/>
    </source>
</evidence>
<evidence type="ECO:0000256" key="3">
    <source>
        <dbReference type="SAM" id="MobiDB-lite"/>
    </source>
</evidence>
<evidence type="ECO:0000313" key="6">
    <source>
        <dbReference type="EMBL" id="KAJ8448681.1"/>
    </source>
</evidence>
<dbReference type="GO" id="GO:0050821">
    <property type="term" value="P:protein stabilization"/>
    <property type="evidence" value="ECO:0007669"/>
    <property type="project" value="TreeGrafter"/>
</dbReference>
<evidence type="ECO:0008006" key="8">
    <source>
        <dbReference type="Google" id="ProtNLM"/>
    </source>
</evidence>
<proteinExistence type="predicted"/>
<dbReference type="OrthoDB" id="776628at2759"/>
<dbReference type="InterPro" id="IPR029071">
    <property type="entry name" value="Ubiquitin-like_domsf"/>
</dbReference>
<feature type="domain" description="Ubiquitin-like" evidence="4">
    <location>
        <begin position="61"/>
        <end position="131"/>
    </location>
</feature>
<sequence length="353" mass="39097">MLRMRTKLPGPSPVNDSTANGNEGGGGAGEPEGGPENWEMRPCGMLVQKRLDADQIAKPPPTVRVRVKFGSIYHEININSQASFGELKKMLTGPTGLHHEDQKLYFKGKERDSKQFLDIVGVKDKSKLVLMEDPISQEKRYLELRKNARMEKAAKLISEISFEVDRLAGQVTALESVISKGGRVAEKQIVDVIELLMNELVKLDGILADGDVKLQRKMQVKRVQKLVETLDSLKVKNSMPSANGGHMPNQNEQKIPNEHIGNGQIPPQSQERSSKWAKPPLAPKQQQRHSIGHSPLKPESQSQQPSRNSTTGTVVTTQWETFESAPPLIPVSSTSPPRSATTNQVKSPWDIFQ</sequence>
<reference evidence="6" key="1">
    <citation type="submission" date="2022-04" db="EMBL/GenBank/DDBJ databases">
        <title>Carnegiea gigantea Genome sequencing and assembly v2.</title>
        <authorList>
            <person name="Copetti D."/>
            <person name="Sanderson M.J."/>
            <person name="Burquez A."/>
            <person name="Wojciechowski M.F."/>
        </authorList>
    </citation>
    <scope>NUCLEOTIDE SEQUENCE</scope>
    <source>
        <strain evidence="6">SGP5-SGP5p</strain>
        <tissue evidence="6">Aerial part</tissue>
    </source>
</reference>
<evidence type="ECO:0000256" key="2">
    <source>
        <dbReference type="ARBA" id="ARBA00058673"/>
    </source>
</evidence>
<dbReference type="GO" id="GO:0051087">
    <property type="term" value="F:protein-folding chaperone binding"/>
    <property type="evidence" value="ECO:0007669"/>
    <property type="project" value="InterPro"/>
</dbReference>
<dbReference type="Proteomes" id="UP001153076">
    <property type="component" value="Unassembled WGS sequence"/>
</dbReference>
<dbReference type="PANTHER" id="PTHR12329">
    <property type="entry name" value="BCL2-ASSOCIATED ATHANOGENE"/>
    <property type="match status" value="1"/>
</dbReference>
<dbReference type="FunFam" id="3.10.20.90:FF:000298">
    <property type="entry name" value="BAG family molecular chaperone regulator 1"/>
    <property type="match status" value="1"/>
</dbReference>